<accession>A0A291GUB4</accession>
<reference evidence="2 3" key="1">
    <citation type="journal article" date="2014" name="Int. J. Syst. Evol. Microbiol.">
        <title>Brachybacterium ginsengisoli sp. nov., isolated from soil of a ginseng field.</title>
        <authorList>
            <person name="Hoang V.A."/>
            <person name="Kim Y.J."/>
            <person name="Nguyen N.L."/>
            <person name="Yang D.C."/>
        </authorList>
    </citation>
    <scope>NUCLEOTIDE SEQUENCE [LARGE SCALE GENOMIC DNA]</scope>
    <source>
        <strain evidence="2 3">DCY80</strain>
    </source>
</reference>
<dbReference type="AlphaFoldDB" id="A0A291GUB4"/>
<dbReference type="InterPro" id="IPR023833">
    <property type="entry name" value="Signal_pept_SipW-depend-type"/>
</dbReference>
<feature type="chain" id="PRO_5012651720" description="Acyl-CoA dehydrogenase" evidence="1">
    <location>
        <begin position="30"/>
        <end position="205"/>
    </location>
</feature>
<gene>
    <name evidence="2" type="ORF">CFK41_02580</name>
</gene>
<feature type="signal peptide" evidence="1">
    <location>
        <begin position="1"/>
        <end position="29"/>
    </location>
</feature>
<evidence type="ECO:0008006" key="4">
    <source>
        <dbReference type="Google" id="ProtNLM"/>
    </source>
</evidence>
<sequence>MRRRRRWRQFRALLAGGVAFGLGASVTMAAWNDTETGTAEFRAGEFQLEANIDGTWNATRQMTFTSGAMFPGAVTYAPVRLRTTPTTTVPGDMTVTGTGRTSGSGAIADSLEYRAVIQPVTGTTPPACGAGAFTSSATYAFGSATSWQAMSSGVTSPTVRRLEAAQRSTLQYCFEVRLRANTPNSAQGTRAGYTWTWDATSVAPG</sequence>
<organism evidence="2 3">
    <name type="scientific">Brachybacterium ginsengisoli</name>
    <dbReference type="NCBI Taxonomy" id="1331682"/>
    <lineage>
        <taxon>Bacteria</taxon>
        <taxon>Bacillati</taxon>
        <taxon>Actinomycetota</taxon>
        <taxon>Actinomycetes</taxon>
        <taxon>Micrococcales</taxon>
        <taxon>Dermabacteraceae</taxon>
        <taxon>Brachybacterium</taxon>
    </lineage>
</organism>
<keyword evidence="1" id="KW-0732">Signal</keyword>
<dbReference type="Proteomes" id="UP000217889">
    <property type="component" value="Chromosome"/>
</dbReference>
<name>A0A291GUB4_9MICO</name>
<evidence type="ECO:0000256" key="1">
    <source>
        <dbReference type="SAM" id="SignalP"/>
    </source>
</evidence>
<dbReference type="NCBIfam" id="TIGR04088">
    <property type="entry name" value="cognate_SipW"/>
    <property type="match status" value="1"/>
</dbReference>
<protein>
    <recommendedName>
        <fullName evidence="4">Acyl-CoA dehydrogenase</fullName>
    </recommendedName>
</protein>
<evidence type="ECO:0000313" key="2">
    <source>
        <dbReference type="EMBL" id="ATG53787.1"/>
    </source>
</evidence>
<dbReference type="KEGG" id="bgg:CFK41_02580"/>
<dbReference type="OrthoDB" id="4793388at2"/>
<keyword evidence="3" id="KW-1185">Reference proteome</keyword>
<proteinExistence type="predicted"/>
<dbReference type="RefSeq" id="WP_096798266.1">
    <property type="nucleotide sequence ID" value="NZ_CP023564.1"/>
</dbReference>
<dbReference type="EMBL" id="CP023564">
    <property type="protein sequence ID" value="ATG53787.1"/>
    <property type="molecule type" value="Genomic_DNA"/>
</dbReference>
<evidence type="ECO:0000313" key="3">
    <source>
        <dbReference type="Proteomes" id="UP000217889"/>
    </source>
</evidence>